<name>A0A2W5V9Z6_9BACT</name>
<comment type="caution">
    <text evidence="4">The sequence shown here is derived from an EMBL/GenBank/DDBJ whole genome shotgun (WGS) entry which is preliminary data.</text>
</comment>
<dbReference type="CDD" id="cd06464">
    <property type="entry name" value="ACD_sHsps-like"/>
    <property type="match status" value="1"/>
</dbReference>
<evidence type="ECO:0000313" key="4">
    <source>
        <dbReference type="EMBL" id="PZR12694.1"/>
    </source>
</evidence>
<dbReference type="PANTHER" id="PTHR11527">
    <property type="entry name" value="HEAT-SHOCK PROTEIN 20 FAMILY MEMBER"/>
    <property type="match status" value="1"/>
</dbReference>
<feature type="domain" description="SHSP" evidence="3">
    <location>
        <begin position="29"/>
        <end position="141"/>
    </location>
</feature>
<dbReference type="SUPFAM" id="SSF49764">
    <property type="entry name" value="HSP20-like chaperones"/>
    <property type="match status" value="1"/>
</dbReference>
<evidence type="ECO:0000256" key="2">
    <source>
        <dbReference type="RuleBase" id="RU003616"/>
    </source>
</evidence>
<sequence>MLTRFAFNPNFNRSFFRDVDDLFNELQPAAKSTVVPAADIRDNEKNVELRLDMPGVTPENIDVKLEGNRLTITAERSDAKTTEDKGWVRRERTAGRFVRSFTLDETLDGTQPEATYKHGVLTVTIPKKEETQPRSLKVKVEA</sequence>
<dbReference type="AlphaFoldDB" id="A0A2W5V9Z6"/>
<evidence type="ECO:0000256" key="1">
    <source>
        <dbReference type="PROSITE-ProRule" id="PRU00285"/>
    </source>
</evidence>
<comment type="similarity">
    <text evidence="1 2">Belongs to the small heat shock protein (HSP20) family.</text>
</comment>
<dbReference type="InterPro" id="IPR008978">
    <property type="entry name" value="HSP20-like_chaperone"/>
</dbReference>
<organism evidence="4 5">
    <name type="scientific">Archangium gephyra</name>
    <dbReference type="NCBI Taxonomy" id="48"/>
    <lineage>
        <taxon>Bacteria</taxon>
        <taxon>Pseudomonadati</taxon>
        <taxon>Myxococcota</taxon>
        <taxon>Myxococcia</taxon>
        <taxon>Myxococcales</taxon>
        <taxon>Cystobacterineae</taxon>
        <taxon>Archangiaceae</taxon>
        <taxon>Archangium</taxon>
    </lineage>
</organism>
<proteinExistence type="inferred from homology"/>
<dbReference type="InterPro" id="IPR002068">
    <property type="entry name" value="A-crystallin/Hsp20_dom"/>
</dbReference>
<dbReference type="InterPro" id="IPR031107">
    <property type="entry name" value="Small_HSP"/>
</dbReference>
<protein>
    <recommendedName>
        <fullName evidence="3">SHSP domain-containing protein</fullName>
    </recommendedName>
</protein>
<dbReference type="EMBL" id="QFQP01000011">
    <property type="protein sequence ID" value="PZR12694.1"/>
    <property type="molecule type" value="Genomic_DNA"/>
</dbReference>
<dbReference type="PROSITE" id="PS01031">
    <property type="entry name" value="SHSP"/>
    <property type="match status" value="1"/>
</dbReference>
<accession>A0A2W5V9Z6</accession>
<evidence type="ECO:0000313" key="5">
    <source>
        <dbReference type="Proteomes" id="UP000249061"/>
    </source>
</evidence>
<evidence type="ECO:0000259" key="3">
    <source>
        <dbReference type="PROSITE" id="PS01031"/>
    </source>
</evidence>
<reference evidence="4 5" key="1">
    <citation type="submission" date="2017-08" db="EMBL/GenBank/DDBJ databases">
        <title>Infants hospitalized years apart are colonized by the same room-sourced microbial strains.</title>
        <authorList>
            <person name="Brooks B."/>
            <person name="Olm M.R."/>
            <person name="Firek B.A."/>
            <person name="Baker R."/>
            <person name="Thomas B.C."/>
            <person name="Morowitz M.J."/>
            <person name="Banfield J.F."/>
        </authorList>
    </citation>
    <scope>NUCLEOTIDE SEQUENCE [LARGE SCALE GENOMIC DNA]</scope>
    <source>
        <strain evidence="4">S2_003_000_R2_14</strain>
    </source>
</reference>
<dbReference type="Pfam" id="PF00011">
    <property type="entry name" value="HSP20"/>
    <property type="match status" value="1"/>
</dbReference>
<gene>
    <name evidence="4" type="ORF">DI536_14045</name>
</gene>
<dbReference type="Gene3D" id="2.60.40.790">
    <property type="match status" value="1"/>
</dbReference>
<dbReference type="Proteomes" id="UP000249061">
    <property type="component" value="Unassembled WGS sequence"/>
</dbReference>